<dbReference type="SUPFAM" id="SSF52980">
    <property type="entry name" value="Restriction endonuclease-like"/>
    <property type="match status" value="1"/>
</dbReference>
<dbReference type="PANTHER" id="PTHR36558">
    <property type="entry name" value="GLR1098 PROTEIN"/>
    <property type="match status" value="1"/>
</dbReference>
<name>A0A848FDL9_9BURK</name>
<dbReference type="RefSeq" id="WP_169161155.1">
    <property type="nucleotide sequence ID" value="NZ_JABBFW010000009.1"/>
</dbReference>
<dbReference type="Pfam" id="PF05685">
    <property type="entry name" value="Uma2"/>
    <property type="match status" value="1"/>
</dbReference>
<keyword evidence="2" id="KW-0540">Nuclease</keyword>
<feature type="domain" description="Putative restriction endonuclease" evidence="1">
    <location>
        <begin position="11"/>
        <end position="165"/>
    </location>
</feature>
<comment type="caution">
    <text evidence="2">The sequence shown here is derived from an EMBL/GenBank/DDBJ whole genome shotgun (WGS) entry which is preliminary data.</text>
</comment>
<keyword evidence="2" id="KW-0378">Hydrolase</keyword>
<accession>A0A848FDL9</accession>
<sequence>MGHPQQRLSLADYLAWESEQPERWEFCRGEVFAMVGGRRGHGRVIANLMRHLGNHLDDTPCQPFSENMKVQVGEEAVLYPDVFVTCDARYSADETVFTAPVVVIEVLSPSTQRYDRSEKFAIYRRLASLREYVLIDPDTRRVEVYRPNPDRSCLYIDQSEQGELALESIGLRLPLDSLFKGMDSA</sequence>
<dbReference type="PANTHER" id="PTHR36558:SF1">
    <property type="entry name" value="RESTRICTION ENDONUCLEASE DOMAIN-CONTAINING PROTEIN-RELATED"/>
    <property type="match status" value="1"/>
</dbReference>
<keyword evidence="2" id="KW-0255">Endonuclease</keyword>
<dbReference type="CDD" id="cd06260">
    <property type="entry name" value="DUF820-like"/>
    <property type="match status" value="1"/>
</dbReference>
<dbReference type="InterPro" id="IPR012296">
    <property type="entry name" value="Nuclease_put_TT1808"/>
</dbReference>
<evidence type="ECO:0000313" key="3">
    <source>
        <dbReference type="Proteomes" id="UP000574067"/>
    </source>
</evidence>
<dbReference type="Gene3D" id="3.90.1570.10">
    <property type="entry name" value="tt1808, chain A"/>
    <property type="match status" value="1"/>
</dbReference>
<dbReference type="InterPro" id="IPR011335">
    <property type="entry name" value="Restrct_endonuc-II-like"/>
</dbReference>
<dbReference type="AlphaFoldDB" id="A0A848FDL9"/>
<dbReference type="EMBL" id="JABBFW010000009">
    <property type="protein sequence ID" value="NML16250.1"/>
    <property type="molecule type" value="Genomic_DNA"/>
</dbReference>
<protein>
    <submittedName>
        <fullName evidence="2">Uma2 family endonuclease</fullName>
    </submittedName>
</protein>
<organism evidence="2 3">
    <name type="scientific">Azohydromonas caseinilytica</name>
    <dbReference type="NCBI Taxonomy" id="2728836"/>
    <lineage>
        <taxon>Bacteria</taxon>
        <taxon>Pseudomonadati</taxon>
        <taxon>Pseudomonadota</taxon>
        <taxon>Betaproteobacteria</taxon>
        <taxon>Burkholderiales</taxon>
        <taxon>Sphaerotilaceae</taxon>
        <taxon>Azohydromonas</taxon>
    </lineage>
</organism>
<proteinExistence type="predicted"/>
<keyword evidence="3" id="KW-1185">Reference proteome</keyword>
<dbReference type="InterPro" id="IPR008538">
    <property type="entry name" value="Uma2"/>
</dbReference>
<dbReference type="GO" id="GO:0004519">
    <property type="term" value="F:endonuclease activity"/>
    <property type="evidence" value="ECO:0007669"/>
    <property type="project" value="UniProtKB-KW"/>
</dbReference>
<dbReference type="Proteomes" id="UP000574067">
    <property type="component" value="Unassembled WGS sequence"/>
</dbReference>
<reference evidence="2 3" key="1">
    <citation type="submission" date="2020-04" db="EMBL/GenBank/DDBJ databases">
        <title>Azohydromonas sp. isolated from soil.</title>
        <authorList>
            <person name="Dahal R.H."/>
        </authorList>
    </citation>
    <scope>NUCLEOTIDE SEQUENCE [LARGE SCALE GENOMIC DNA]</scope>
    <source>
        <strain evidence="2 3">G-1-1-14</strain>
    </source>
</reference>
<gene>
    <name evidence="2" type="ORF">HHL10_14815</name>
</gene>
<evidence type="ECO:0000259" key="1">
    <source>
        <dbReference type="Pfam" id="PF05685"/>
    </source>
</evidence>
<evidence type="ECO:0000313" key="2">
    <source>
        <dbReference type="EMBL" id="NML16250.1"/>
    </source>
</evidence>